<feature type="transmembrane region" description="Helical" evidence="2">
    <location>
        <begin position="129"/>
        <end position="149"/>
    </location>
</feature>
<feature type="domain" description="Rhodopsin" evidence="3">
    <location>
        <begin position="38"/>
        <end position="268"/>
    </location>
</feature>
<feature type="region of interest" description="Disordered" evidence="1">
    <location>
        <begin position="325"/>
        <end position="349"/>
    </location>
</feature>
<feature type="compositionally biased region" description="Basic and acidic residues" evidence="1">
    <location>
        <begin position="325"/>
        <end position="337"/>
    </location>
</feature>
<reference evidence="4" key="1">
    <citation type="journal article" date="2021" name="Nat. Commun.">
        <title>Genetic determinants of endophytism in the Arabidopsis root mycobiome.</title>
        <authorList>
            <person name="Mesny F."/>
            <person name="Miyauchi S."/>
            <person name="Thiergart T."/>
            <person name="Pickel B."/>
            <person name="Atanasova L."/>
            <person name="Karlsson M."/>
            <person name="Huettel B."/>
            <person name="Barry K.W."/>
            <person name="Haridas S."/>
            <person name="Chen C."/>
            <person name="Bauer D."/>
            <person name="Andreopoulos W."/>
            <person name="Pangilinan J."/>
            <person name="LaButti K."/>
            <person name="Riley R."/>
            <person name="Lipzen A."/>
            <person name="Clum A."/>
            <person name="Drula E."/>
            <person name="Henrissat B."/>
            <person name="Kohler A."/>
            <person name="Grigoriev I.V."/>
            <person name="Martin F.M."/>
            <person name="Hacquard S."/>
        </authorList>
    </citation>
    <scope>NUCLEOTIDE SEQUENCE</scope>
    <source>
        <strain evidence="4">MPI-CAGE-CH-0243</strain>
    </source>
</reference>
<gene>
    <name evidence="4" type="ORF">B0J11DRAFT_143437</name>
</gene>
<evidence type="ECO:0000259" key="3">
    <source>
        <dbReference type="Pfam" id="PF20684"/>
    </source>
</evidence>
<accession>A0A9P9IA96</accession>
<dbReference type="InterPro" id="IPR049326">
    <property type="entry name" value="Rhodopsin_dom_fungi"/>
</dbReference>
<evidence type="ECO:0000256" key="2">
    <source>
        <dbReference type="SAM" id="Phobius"/>
    </source>
</evidence>
<dbReference type="EMBL" id="JAGMWT010000018">
    <property type="protein sequence ID" value="KAH7113913.1"/>
    <property type="molecule type" value="Genomic_DNA"/>
</dbReference>
<keyword evidence="5" id="KW-1185">Reference proteome</keyword>
<proteinExistence type="predicted"/>
<dbReference type="PANTHER" id="PTHR39614">
    <property type="entry name" value="INTEGRAL MEMBRANE PROTEIN"/>
    <property type="match status" value="1"/>
</dbReference>
<keyword evidence="2" id="KW-0812">Transmembrane</keyword>
<comment type="caution">
    <text evidence="4">The sequence shown here is derived from an EMBL/GenBank/DDBJ whole genome shotgun (WGS) entry which is preliminary data.</text>
</comment>
<feature type="transmembrane region" description="Helical" evidence="2">
    <location>
        <begin position="94"/>
        <end position="117"/>
    </location>
</feature>
<dbReference type="Proteomes" id="UP000700596">
    <property type="component" value="Unassembled WGS sequence"/>
</dbReference>
<dbReference type="Pfam" id="PF20684">
    <property type="entry name" value="Fung_rhodopsin"/>
    <property type="match status" value="1"/>
</dbReference>
<feature type="transmembrane region" description="Helical" evidence="2">
    <location>
        <begin position="15"/>
        <end position="34"/>
    </location>
</feature>
<protein>
    <recommendedName>
        <fullName evidence="3">Rhodopsin domain-containing protein</fullName>
    </recommendedName>
</protein>
<feature type="transmembrane region" description="Helical" evidence="2">
    <location>
        <begin position="203"/>
        <end position="225"/>
    </location>
</feature>
<sequence length="349" mass="38139">MSIIEPLPIPDPKILPPQVVTVVGWLIASAMVVATGTRLGTKLSLKRLLSVDDYLIITATLIGLGQMGATYVQARLAGEGYPADEQLRGFQKAYYSSQLLFIPTICLAKISALCSLFQITPVREHKAPIIAFGSVVALMMLSFEFATAFQCASPRWAILSSKCFNQTPFWQAFGAFDIAIDAFIVAFPIYIVSTLQMGLKFKFVVAGVFVTRIAAIAASICRIVYLTRSGGNLQFDIYSFWIYILNTEIEQGLSVITACVPFLKPFFESLETGMLAPSHGLTTIGGGSGSGSGNRSKKSQLSNNSYKLRSNIEHGINVSRRISTHSEDHEGLIKEETTTWVQPVPHRQA</sequence>
<evidence type="ECO:0000313" key="4">
    <source>
        <dbReference type="EMBL" id="KAH7113913.1"/>
    </source>
</evidence>
<keyword evidence="2" id="KW-0472">Membrane</keyword>
<dbReference type="PANTHER" id="PTHR39614:SF2">
    <property type="entry name" value="INTEGRAL MEMBRANE PROTEIN"/>
    <property type="match status" value="1"/>
</dbReference>
<evidence type="ECO:0000256" key="1">
    <source>
        <dbReference type="SAM" id="MobiDB-lite"/>
    </source>
</evidence>
<dbReference type="OrthoDB" id="3918601at2759"/>
<keyword evidence="2" id="KW-1133">Transmembrane helix</keyword>
<name>A0A9P9IA96_9PLEO</name>
<dbReference type="AlphaFoldDB" id="A0A9P9IA96"/>
<evidence type="ECO:0000313" key="5">
    <source>
        <dbReference type="Proteomes" id="UP000700596"/>
    </source>
</evidence>
<feature type="transmembrane region" description="Helical" evidence="2">
    <location>
        <begin position="169"/>
        <end position="191"/>
    </location>
</feature>
<organism evidence="4 5">
    <name type="scientific">Dendryphion nanum</name>
    <dbReference type="NCBI Taxonomy" id="256645"/>
    <lineage>
        <taxon>Eukaryota</taxon>
        <taxon>Fungi</taxon>
        <taxon>Dikarya</taxon>
        <taxon>Ascomycota</taxon>
        <taxon>Pezizomycotina</taxon>
        <taxon>Dothideomycetes</taxon>
        <taxon>Pleosporomycetidae</taxon>
        <taxon>Pleosporales</taxon>
        <taxon>Torulaceae</taxon>
        <taxon>Dendryphion</taxon>
    </lineage>
</organism>